<protein>
    <submittedName>
        <fullName evidence="1">Uncharacterized protein</fullName>
    </submittedName>
</protein>
<dbReference type="Proteomes" id="UP001165383">
    <property type="component" value="Unassembled WGS sequence"/>
</dbReference>
<dbReference type="EMBL" id="JAMGBB010000001">
    <property type="protein sequence ID" value="MCL6741457.1"/>
    <property type="molecule type" value="Genomic_DNA"/>
</dbReference>
<reference evidence="1" key="1">
    <citation type="submission" date="2022-05" db="EMBL/GenBank/DDBJ databases">
        <authorList>
            <person name="Jo J.-H."/>
            <person name="Im W.-T."/>
        </authorList>
    </citation>
    <scope>NUCLEOTIDE SEQUENCE</scope>
    <source>
        <strain evidence="1">RB56-2</strain>
    </source>
</reference>
<evidence type="ECO:0000313" key="2">
    <source>
        <dbReference type="Proteomes" id="UP001165383"/>
    </source>
</evidence>
<name>A0ABT0SBE6_9SPHN</name>
<proteinExistence type="predicted"/>
<evidence type="ECO:0000313" key="1">
    <source>
        <dbReference type="EMBL" id="MCL6741457.1"/>
    </source>
</evidence>
<accession>A0ABT0SBE6</accession>
<comment type="caution">
    <text evidence="1">The sequence shown here is derived from an EMBL/GenBank/DDBJ whole genome shotgun (WGS) entry which is preliminary data.</text>
</comment>
<sequence length="187" mass="19972">MTTSGTSYDQLTMAELDERIGAGEITLGDLPKHLISAWAAWEPDPVPLTSFVLSDAAHREAFLYEYCAQGEPSLFTAVAHIWDSLAEPRELRCTLKGAACGSGGKGKVALVLMLRQFLDQFLEAGGPMPRAKDGQSIGEHHQLAMAHFDNMAAEEAALVKYYAAVLDGAAGLVAIKSGSPGAPSRRR</sequence>
<organism evidence="1 2">
    <name type="scientific">Sphingomonas brevis</name>
    <dbReference type="NCBI Taxonomy" id="2908206"/>
    <lineage>
        <taxon>Bacteria</taxon>
        <taxon>Pseudomonadati</taxon>
        <taxon>Pseudomonadota</taxon>
        <taxon>Alphaproteobacteria</taxon>
        <taxon>Sphingomonadales</taxon>
        <taxon>Sphingomonadaceae</taxon>
        <taxon>Sphingomonas</taxon>
    </lineage>
</organism>
<keyword evidence="2" id="KW-1185">Reference proteome</keyword>
<gene>
    <name evidence="1" type="ORF">LZ518_09970</name>
</gene>
<dbReference type="RefSeq" id="WP_249915840.1">
    <property type="nucleotide sequence ID" value="NZ_JAMGBB010000001.1"/>
</dbReference>